<evidence type="ECO:0000313" key="3">
    <source>
        <dbReference type="Proteomes" id="UP000781932"/>
    </source>
</evidence>
<name>A0A9P6IB13_9PEZI</name>
<feature type="region of interest" description="Disordered" evidence="1">
    <location>
        <begin position="219"/>
        <end position="251"/>
    </location>
</feature>
<dbReference type="GeneID" id="62159771"/>
<dbReference type="OrthoDB" id="4842829at2759"/>
<dbReference type="Proteomes" id="UP000781932">
    <property type="component" value="Unassembled WGS sequence"/>
</dbReference>
<evidence type="ECO:0000313" key="2">
    <source>
        <dbReference type="EMBL" id="KAF9878486.1"/>
    </source>
</evidence>
<dbReference type="RefSeq" id="XP_038747947.1">
    <property type="nucleotide sequence ID" value="XM_038886697.1"/>
</dbReference>
<gene>
    <name evidence="2" type="ORF">CkaCkLH20_03978</name>
</gene>
<feature type="compositionally biased region" description="Pro residues" evidence="1">
    <location>
        <begin position="219"/>
        <end position="241"/>
    </location>
</feature>
<organism evidence="2 3">
    <name type="scientific">Colletotrichum karsti</name>
    <dbReference type="NCBI Taxonomy" id="1095194"/>
    <lineage>
        <taxon>Eukaryota</taxon>
        <taxon>Fungi</taxon>
        <taxon>Dikarya</taxon>
        <taxon>Ascomycota</taxon>
        <taxon>Pezizomycotina</taxon>
        <taxon>Sordariomycetes</taxon>
        <taxon>Hypocreomycetidae</taxon>
        <taxon>Glomerellales</taxon>
        <taxon>Glomerellaceae</taxon>
        <taxon>Colletotrichum</taxon>
        <taxon>Colletotrichum boninense species complex</taxon>
    </lineage>
</organism>
<keyword evidence="3" id="KW-1185">Reference proteome</keyword>
<reference evidence="2" key="2">
    <citation type="submission" date="2020-11" db="EMBL/GenBank/DDBJ databases">
        <title>Whole genome sequencing of Colletotrichum sp.</title>
        <authorList>
            <person name="Li H."/>
        </authorList>
    </citation>
    <scope>NUCLEOTIDE SEQUENCE</scope>
    <source>
        <strain evidence="2">CkLH20</strain>
    </source>
</reference>
<protein>
    <submittedName>
        <fullName evidence="2">Uncharacterized protein</fullName>
    </submittedName>
</protein>
<feature type="compositionally biased region" description="Low complexity" evidence="1">
    <location>
        <begin position="242"/>
        <end position="251"/>
    </location>
</feature>
<dbReference type="AlphaFoldDB" id="A0A9P6IB13"/>
<evidence type="ECO:0000256" key="1">
    <source>
        <dbReference type="SAM" id="MobiDB-lite"/>
    </source>
</evidence>
<comment type="caution">
    <text evidence="2">The sequence shown here is derived from an EMBL/GenBank/DDBJ whole genome shotgun (WGS) entry which is preliminary data.</text>
</comment>
<sequence length="251" mass="26314">MSNATLILETHLHSQSSAWTRSFHLRLPHAAATKSDILTLVRASLARLGLASPVVDAQITLYFTLNGRVLSLPGTSTVTTSSISIPVYDYNPPQIISYSIPQQPAWPLALTYANGINHLHTYGPAYQQHPQQTTTLINPGGTLTFLNLNLALALPSSSAIGANRPVVSDVVRETRLDAVAEDALAGLLDWALGPNGLKLVLLVDVDGRDVLPAVVALPEPAPLSSPVPATPPPASSPPPPAASDAEAATAE</sequence>
<proteinExistence type="predicted"/>
<reference evidence="2" key="1">
    <citation type="submission" date="2020-03" db="EMBL/GenBank/DDBJ databases">
        <authorList>
            <person name="He L."/>
        </authorList>
    </citation>
    <scope>NUCLEOTIDE SEQUENCE</scope>
    <source>
        <strain evidence="2">CkLH20</strain>
    </source>
</reference>
<accession>A0A9P6IB13</accession>
<dbReference type="EMBL" id="JAATWM020000010">
    <property type="protein sequence ID" value="KAF9878486.1"/>
    <property type="molecule type" value="Genomic_DNA"/>
</dbReference>